<dbReference type="InterPro" id="IPR032440">
    <property type="entry name" value="Ribosomal_uS17_N"/>
</dbReference>
<comment type="similarity">
    <text evidence="1 4">Belongs to the universal ribosomal protein uS17 family.</text>
</comment>
<keyword evidence="3 4" id="KW-0687">Ribonucleoprotein</keyword>
<dbReference type="SUPFAM" id="SSF50249">
    <property type="entry name" value="Nucleic acid-binding proteins"/>
    <property type="match status" value="1"/>
</dbReference>
<dbReference type="EMBL" id="CCKQ01011244">
    <property type="protein sequence ID" value="CDW82785.1"/>
    <property type="molecule type" value="Genomic_DNA"/>
</dbReference>
<evidence type="ECO:0000313" key="7">
    <source>
        <dbReference type="Proteomes" id="UP000039865"/>
    </source>
</evidence>
<dbReference type="InterPro" id="IPR019979">
    <property type="entry name" value="Ribosomal_uS17_CS"/>
</dbReference>
<keyword evidence="2 4" id="KW-0689">Ribosomal protein</keyword>
<dbReference type="CDD" id="cd00364">
    <property type="entry name" value="Ribosomal_uS17"/>
    <property type="match status" value="1"/>
</dbReference>
<dbReference type="FunCoup" id="A0A078AK80">
    <property type="interactions" value="361"/>
</dbReference>
<evidence type="ECO:0000256" key="2">
    <source>
        <dbReference type="ARBA" id="ARBA00022980"/>
    </source>
</evidence>
<dbReference type="Pfam" id="PF00366">
    <property type="entry name" value="Ribosomal_S17"/>
    <property type="match status" value="1"/>
</dbReference>
<dbReference type="InterPro" id="IPR012340">
    <property type="entry name" value="NA-bd_OB-fold"/>
</dbReference>
<dbReference type="PRINTS" id="PR00973">
    <property type="entry name" value="RIBOSOMALS17"/>
</dbReference>
<proteinExistence type="inferred from homology"/>
<sequence length="159" mass="18390">MADIQTERAFQKQSAVFLNSKKLLAKKTTAGVRYYKKIGLGFKTPAEAIEGQYVDKKCPFTSSVSIRGRIFKGVVLSTKMKRTIIIRRDYLHYVKKYNRFEKRHNNFAVHCSPAFPRVREGDVVTVGQCRPLSKTVRFNVLRVEAKRIEGNVRKQFVLF</sequence>
<dbReference type="GO" id="GO:0022627">
    <property type="term" value="C:cytosolic small ribosomal subunit"/>
    <property type="evidence" value="ECO:0007669"/>
    <property type="project" value="UniProtKB-ARBA"/>
</dbReference>
<reference evidence="6 7" key="1">
    <citation type="submission" date="2014-06" db="EMBL/GenBank/DDBJ databases">
        <authorList>
            <person name="Swart Estienne"/>
        </authorList>
    </citation>
    <scope>NUCLEOTIDE SEQUENCE [LARGE SCALE GENOMIC DNA]</scope>
    <source>
        <strain evidence="6 7">130c</strain>
    </source>
</reference>
<dbReference type="OrthoDB" id="299793at2759"/>
<dbReference type="PROSITE" id="PS00056">
    <property type="entry name" value="RIBOSOMAL_S17"/>
    <property type="match status" value="1"/>
</dbReference>
<evidence type="ECO:0000256" key="1">
    <source>
        <dbReference type="ARBA" id="ARBA00010254"/>
    </source>
</evidence>
<evidence type="ECO:0000256" key="4">
    <source>
        <dbReference type="RuleBase" id="RU003872"/>
    </source>
</evidence>
<protein>
    <submittedName>
        <fullName evidence="6">40s ribosomal protein</fullName>
    </submittedName>
</protein>
<dbReference type="PANTHER" id="PTHR10744:SF9">
    <property type="entry name" value="40S RIBOSOMAL PROTEIN S11-RELATED"/>
    <property type="match status" value="1"/>
</dbReference>
<evidence type="ECO:0000256" key="3">
    <source>
        <dbReference type="ARBA" id="ARBA00023274"/>
    </source>
</evidence>
<feature type="domain" description="Small ribosomal subunit protein uS17 N-terminal" evidence="5">
    <location>
        <begin position="5"/>
        <end position="71"/>
    </location>
</feature>
<dbReference type="GO" id="GO:0006412">
    <property type="term" value="P:translation"/>
    <property type="evidence" value="ECO:0007669"/>
    <property type="project" value="InterPro"/>
</dbReference>
<keyword evidence="7" id="KW-1185">Reference proteome</keyword>
<dbReference type="PANTHER" id="PTHR10744">
    <property type="entry name" value="40S RIBOSOMAL PROTEIN S11 FAMILY MEMBER"/>
    <property type="match status" value="1"/>
</dbReference>
<dbReference type="InParanoid" id="A0A078AK80"/>
<organism evidence="6 7">
    <name type="scientific">Stylonychia lemnae</name>
    <name type="common">Ciliate</name>
    <dbReference type="NCBI Taxonomy" id="5949"/>
    <lineage>
        <taxon>Eukaryota</taxon>
        <taxon>Sar</taxon>
        <taxon>Alveolata</taxon>
        <taxon>Ciliophora</taxon>
        <taxon>Intramacronucleata</taxon>
        <taxon>Spirotrichea</taxon>
        <taxon>Stichotrichia</taxon>
        <taxon>Sporadotrichida</taxon>
        <taxon>Oxytrichidae</taxon>
        <taxon>Stylonychinae</taxon>
        <taxon>Stylonychia</taxon>
    </lineage>
</organism>
<dbReference type="InterPro" id="IPR000266">
    <property type="entry name" value="Ribosomal_uS17"/>
</dbReference>
<dbReference type="Gene3D" id="2.40.50.1000">
    <property type="match status" value="1"/>
</dbReference>
<gene>
    <name evidence="6" type="primary">Contig4853.g5191</name>
    <name evidence="6" type="ORF">STYLEM_11820</name>
</gene>
<dbReference type="OMA" id="DYEKCPF"/>
<accession>A0A078AK80</accession>
<dbReference type="Pfam" id="PF16205">
    <property type="entry name" value="Ribosomal_S17_N"/>
    <property type="match status" value="1"/>
</dbReference>
<dbReference type="FunFam" id="2.40.50.1000:FF:000001">
    <property type="entry name" value="40S ribosomal protein S11"/>
    <property type="match status" value="1"/>
</dbReference>
<evidence type="ECO:0000259" key="5">
    <source>
        <dbReference type="Pfam" id="PF16205"/>
    </source>
</evidence>
<dbReference type="Proteomes" id="UP000039865">
    <property type="component" value="Unassembled WGS sequence"/>
</dbReference>
<dbReference type="AlphaFoldDB" id="A0A078AK80"/>
<name>A0A078AK80_STYLE</name>
<evidence type="ECO:0000313" key="6">
    <source>
        <dbReference type="EMBL" id="CDW82785.1"/>
    </source>
</evidence>
<dbReference type="GO" id="GO:0003735">
    <property type="term" value="F:structural constituent of ribosome"/>
    <property type="evidence" value="ECO:0007669"/>
    <property type="project" value="InterPro"/>
</dbReference>